<dbReference type="AlphaFoldDB" id="A0A2A2G9X1"/>
<dbReference type="OrthoDB" id="1524513at2"/>
<dbReference type="Proteomes" id="UP000218831">
    <property type="component" value="Unassembled WGS sequence"/>
</dbReference>
<accession>A0A2A2G9X1</accession>
<gene>
    <name evidence="1" type="ORF">CK503_07750</name>
</gene>
<organism evidence="1 2">
    <name type="scientific">Fodinibius salipaludis</name>
    <dbReference type="NCBI Taxonomy" id="2032627"/>
    <lineage>
        <taxon>Bacteria</taxon>
        <taxon>Pseudomonadati</taxon>
        <taxon>Balneolota</taxon>
        <taxon>Balneolia</taxon>
        <taxon>Balneolales</taxon>
        <taxon>Balneolaceae</taxon>
        <taxon>Fodinibius</taxon>
    </lineage>
</organism>
<reference evidence="1 2" key="1">
    <citation type="submission" date="2017-08" db="EMBL/GenBank/DDBJ databases">
        <title>Aliifodinibius alkalisoli sp. nov., isolated from saline alkaline soil.</title>
        <authorList>
            <person name="Liu D."/>
            <person name="Zhang G."/>
        </authorList>
    </citation>
    <scope>NUCLEOTIDE SEQUENCE [LARGE SCALE GENOMIC DNA]</scope>
    <source>
        <strain evidence="1 2">WN023</strain>
    </source>
</reference>
<evidence type="ECO:0000313" key="2">
    <source>
        <dbReference type="Proteomes" id="UP000218831"/>
    </source>
</evidence>
<evidence type="ECO:0000313" key="1">
    <source>
        <dbReference type="EMBL" id="PAU94098.1"/>
    </source>
</evidence>
<name>A0A2A2G9X1_9BACT</name>
<protein>
    <submittedName>
        <fullName evidence="1">Uncharacterized protein</fullName>
    </submittedName>
</protein>
<keyword evidence="2" id="KW-1185">Reference proteome</keyword>
<dbReference type="EMBL" id="NSKE01000005">
    <property type="protein sequence ID" value="PAU94098.1"/>
    <property type="molecule type" value="Genomic_DNA"/>
</dbReference>
<sequence>MSSSHDSLLIEGTNGTLQIDDIRFIVAEFELDPSEADDNSTELEEFESEPFFVDLPFVDEALSLANNQIQAGLYDELEFEVENLDFEDEEEGEDEEHQTLADSIRSEFADWPNEASMVIVGTFTPTDGDPQSFTVFAEAEIEIEREFNPPLEVTENNIQQVVSVRINPTTWFKQSDGSVIDLTQ</sequence>
<comment type="caution">
    <text evidence="1">The sequence shown here is derived from an EMBL/GenBank/DDBJ whole genome shotgun (WGS) entry which is preliminary data.</text>
</comment>
<proteinExistence type="predicted"/>